<comment type="similarity">
    <text evidence="1">Belongs to the HpcH/HpaI aldolase family.</text>
</comment>
<dbReference type="OrthoDB" id="3353438at2"/>
<evidence type="ECO:0000259" key="4">
    <source>
        <dbReference type="Pfam" id="PF03328"/>
    </source>
</evidence>
<proteinExistence type="inferred from homology"/>
<accession>C1B6A3</accession>
<feature type="domain" description="HpcH/HpaI aldolase/citrate lyase" evidence="4">
    <location>
        <begin position="20"/>
        <end position="240"/>
    </location>
</feature>
<dbReference type="PANTHER" id="PTHR30502">
    <property type="entry name" value="2-KETO-3-DEOXY-L-RHAMNONATE ALDOLASE"/>
    <property type="match status" value="1"/>
</dbReference>
<keyword evidence="3" id="KW-0456">Lyase</keyword>
<reference evidence="5 6" key="1">
    <citation type="submission" date="2009-03" db="EMBL/GenBank/DDBJ databases">
        <title>Comparison of the complete genome sequences of Rhodococcus erythropolis PR4 and Rhodococcus opacus B4.</title>
        <authorList>
            <person name="Takarada H."/>
            <person name="Sekine M."/>
            <person name="Hosoyama A."/>
            <person name="Yamada R."/>
            <person name="Fujisawa T."/>
            <person name="Omata S."/>
            <person name="Shimizu A."/>
            <person name="Tsukatani N."/>
            <person name="Tanikawa S."/>
            <person name="Fujita N."/>
            <person name="Harayama S."/>
        </authorList>
    </citation>
    <scope>NUCLEOTIDE SEQUENCE [LARGE SCALE GENOMIC DNA]</scope>
    <source>
        <strain evidence="5 6">B4</strain>
    </source>
</reference>
<evidence type="ECO:0000313" key="5">
    <source>
        <dbReference type="EMBL" id="BAH51206.1"/>
    </source>
</evidence>
<dbReference type="InterPro" id="IPR050251">
    <property type="entry name" value="HpcH-HpaI_aldolase"/>
</dbReference>
<dbReference type="Pfam" id="PF03328">
    <property type="entry name" value="HpcH_HpaI"/>
    <property type="match status" value="1"/>
</dbReference>
<evidence type="ECO:0000256" key="3">
    <source>
        <dbReference type="ARBA" id="ARBA00023239"/>
    </source>
</evidence>
<keyword evidence="2" id="KW-0479">Metal-binding</keyword>
<evidence type="ECO:0000313" key="6">
    <source>
        <dbReference type="Proteomes" id="UP000002212"/>
    </source>
</evidence>
<dbReference type="AlphaFoldDB" id="C1B6A3"/>
<dbReference type="STRING" id="632772.ROP_29590"/>
<evidence type="ECO:0000256" key="1">
    <source>
        <dbReference type="ARBA" id="ARBA00005568"/>
    </source>
</evidence>
<dbReference type="InterPro" id="IPR040442">
    <property type="entry name" value="Pyrv_kinase-like_dom_sf"/>
</dbReference>
<dbReference type="GO" id="GO:0046872">
    <property type="term" value="F:metal ion binding"/>
    <property type="evidence" value="ECO:0007669"/>
    <property type="project" value="UniProtKB-KW"/>
</dbReference>
<dbReference type="InterPro" id="IPR015813">
    <property type="entry name" value="Pyrv/PenolPyrv_kinase-like_dom"/>
</dbReference>
<dbReference type="KEGG" id="rop:ROP_29590"/>
<dbReference type="SUPFAM" id="SSF51621">
    <property type="entry name" value="Phosphoenolpyruvate/pyruvate domain"/>
    <property type="match status" value="1"/>
</dbReference>
<dbReference type="Gene3D" id="3.20.20.60">
    <property type="entry name" value="Phosphoenolpyruvate-binding domains"/>
    <property type="match status" value="1"/>
</dbReference>
<dbReference type="PATRIC" id="fig|632772.20.peg.3094"/>
<gene>
    <name evidence="5" type="ordered locus">ROP_29590</name>
</gene>
<organism evidence="5 6">
    <name type="scientific">Rhodococcus opacus (strain B4)</name>
    <dbReference type="NCBI Taxonomy" id="632772"/>
    <lineage>
        <taxon>Bacteria</taxon>
        <taxon>Bacillati</taxon>
        <taxon>Actinomycetota</taxon>
        <taxon>Actinomycetes</taxon>
        <taxon>Mycobacteriales</taxon>
        <taxon>Nocardiaceae</taxon>
        <taxon>Rhodococcus</taxon>
    </lineage>
</organism>
<dbReference type="HOGENOM" id="CLU_059964_3_2_11"/>
<dbReference type="EMBL" id="AP011115">
    <property type="protein sequence ID" value="BAH51206.1"/>
    <property type="molecule type" value="Genomic_DNA"/>
</dbReference>
<dbReference type="GO" id="GO:0016832">
    <property type="term" value="F:aldehyde-lyase activity"/>
    <property type="evidence" value="ECO:0007669"/>
    <property type="project" value="TreeGrafter"/>
</dbReference>
<dbReference type="PANTHER" id="PTHR30502:SF0">
    <property type="entry name" value="PHOSPHOENOLPYRUVATE CARBOXYLASE FAMILY PROTEIN"/>
    <property type="match status" value="1"/>
</dbReference>
<dbReference type="Proteomes" id="UP000002212">
    <property type="component" value="Chromosome"/>
</dbReference>
<dbReference type="InterPro" id="IPR005000">
    <property type="entry name" value="Aldolase/citrate-lyase_domain"/>
</dbReference>
<protein>
    <submittedName>
        <fullName evidence="5">Aldolase</fullName>
    </submittedName>
</protein>
<evidence type="ECO:0000256" key="2">
    <source>
        <dbReference type="ARBA" id="ARBA00022723"/>
    </source>
</evidence>
<name>C1B6A3_RHOOB</name>
<dbReference type="GO" id="GO:0005737">
    <property type="term" value="C:cytoplasm"/>
    <property type="evidence" value="ECO:0007669"/>
    <property type="project" value="TreeGrafter"/>
</dbReference>
<dbReference type="RefSeq" id="WP_012690162.1">
    <property type="nucleotide sequence ID" value="NC_012522.1"/>
</dbReference>
<sequence length="263" mass="27050">MRPNLLRAAMADGNVAANAWISSSGTYAAEALSHAGFDSVTIDLQHGMFGIDTAVALLQAVSSGPAVPMVRSSGADPAEIGKLLDAGAYGIICPSIDDAVTCADFVSACRYPGVGVRSFGPSRGLLYGGPDYVAHADTTVVAWAMIESATALSNLDEIVAVDGLDGVYIGPNDLALSLGERPGGSFSEPVLEAIVRVVEAARRRGIYVGAFCGGEETARQLVDLGLDLVTPGNDISLLRDAATRRIAAIRGHRTLATANAGGY</sequence>